<feature type="compositionally biased region" description="Pro residues" evidence="1">
    <location>
        <begin position="62"/>
        <end position="71"/>
    </location>
</feature>
<feature type="compositionally biased region" description="Polar residues" evidence="1">
    <location>
        <begin position="45"/>
        <end position="56"/>
    </location>
</feature>
<accession>A0ABY1QZC7</accession>
<gene>
    <name evidence="2" type="ORF">SAMN05421679_101154</name>
</gene>
<comment type="caution">
    <text evidence="2">The sequence shown here is derived from an EMBL/GenBank/DDBJ whole genome shotgun (WGS) entry which is preliminary data.</text>
</comment>
<dbReference type="Proteomes" id="UP001158050">
    <property type="component" value="Unassembled WGS sequence"/>
</dbReference>
<evidence type="ECO:0008006" key="4">
    <source>
        <dbReference type="Google" id="ProtNLM"/>
    </source>
</evidence>
<dbReference type="RefSeq" id="WP_283415102.1">
    <property type="nucleotide sequence ID" value="NZ_FXUO01000001.1"/>
</dbReference>
<reference evidence="2 3" key="1">
    <citation type="submission" date="2017-05" db="EMBL/GenBank/DDBJ databases">
        <authorList>
            <person name="Varghese N."/>
            <person name="Submissions S."/>
        </authorList>
    </citation>
    <scope>NUCLEOTIDE SEQUENCE [LARGE SCALE GENOMIC DNA]</scope>
    <source>
        <strain evidence="2 3">DSM 18015</strain>
    </source>
</reference>
<protein>
    <recommendedName>
        <fullName evidence="4">Secreted protein</fullName>
    </recommendedName>
</protein>
<evidence type="ECO:0000256" key="1">
    <source>
        <dbReference type="SAM" id="MobiDB-lite"/>
    </source>
</evidence>
<evidence type="ECO:0000313" key="2">
    <source>
        <dbReference type="EMBL" id="SMP86486.1"/>
    </source>
</evidence>
<feature type="region of interest" description="Disordered" evidence="1">
    <location>
        <begin position="27"/>
        <end position="71"/>
    </location>
</feature>
<organism evidence="2 3">
    <name type="scientific">Epilithonimonas pallida</name>
    <dbReference type="NCBI Taxonomy" id="373671"/>
    <lineage>
        <taxon>Bacteria</taxon>
        <taxon>Pseudomonadati</taxon>
        <taxon>Bacteroidota</taxon>
        <taxon>Flavobacteriia</taxon>
        <taxon>Flavobacteriales</taxon>
        <taxon>Weeksellaceae</taxon>
        <taxon>Chryseobacterium group</taxon>
        <taxon>Epilithonimonas</taxon>
    </lineage>
</organism>
<keyword evidence="3" id="KW-1185">Reference proteome</keyword>
<name>A0ABY1QZC7_9FLAO</name>
<proteinExistence type="predicted"/>
<evidence type="ECO:0000313" key="3">
    <source>
        <dbReference type="Proteomes" id="UP001158050"/>
    </source>
</evidence>
<dbReference type="EMBL" id="FXUO01000001">
    <property type="protein sequence ID" value="SMP86486.1"/>
    <property type="molecule type" value="Genomic_DNA"/>
</dbReference>
<sequence length="71" mass="7919">MNKFISTILAVSILIITNSCRSQDEDLIPNQTENTEPSIIKRSTDSIQVNTSNPENQLVEGDPPPKNGHQW</sequence>